<gene>
    <name evidence="1" type="ORF">CLV40_104164</name>
</gene>
<dbReference type="Proteomes" id="UP000239203">
    <property type="component" value="Unassembled WGS sequence"/>
</dbReference>
<protein>
    <submittedName>
        <fullName evidence="1">Uncharacterized protein</fullName>
    </submittedName>
</protein>
<evidence type="ECO:0000313" key="1">
    <source>
        <dbReference type="EMBL" id="PPK68920.1"/>
    </source>
</evidence>
<dbReference type="AlphaFoldDB" id="A0A2S6GUN4"/>
<organism evidence="1 2">
    <name type="scientific">Actinokineospora auranticolor</name>
    <dbReference type="NCBI Taxonomy" id="155976"/>
    <lineage>
        <taxon>Bacteria</taxon>
        <taxon>Bacillati</taxon>
        <taxon>Actinomycetota</taxon>
        <taxon>Actinomycetes</taxon>
        <taxon>Pseudonocardiales</taxon>
        <taxon>Pseudonocardiaceae</taxon>
        <taxon>Actinokineospora</taxon>
    </lineage>
</organism>
<keyword evidence="2" id="KW-1185">Reference proteome</keyword>
<dbReference type="EMBL" id="PTIX01000004">
    <property type="protein sequence ID" value="PPK68920.1"/>
    <property type="molecule type" value="Genomic_DNA"/>
</dbReference>
<evidence type="ECO:0000313" key="2">
    <source>
        <dbReference type="Proteomes" id="UP000239203"/>
    </source>
</evidence>
<accession>A0A2S6GUN4</accession>
<reference evidence="1 2" key="1">
    <citation type="submission" date="2018-02" db="EMBL/GenBank/DDBJ databases">
        <title>Genomic Encyclopedia of Archaeal and Bacterial Type Strains, Phase II (KMG-II): from individual species to whole genera.</title>
        <authorList>
            <person name="Goeker M."/>
        </authorList>
    </citation>
    <scope>NUCLEOTIDE SEQUENCE [LARGE SCALE GENOMIC DNA]</scope>
    <source>
        <strain evidence="1 2">YU 961-1</strain>
    </source>
</reference>
<proteinExistence type="predicted"/>
<name>A0A2S6GUN4_9PSEU</name>
<sequence>MVPIHWANVRPGTLEPCEHCCTTAWVARHNPAVAPASAWKPCEVLDGELWYDGHLSWEAARREDGLWWAEVRYSRDGQMLTAVRNENAVRPPQ</sequence>
<comment type="caution">
    <text evidence="1">The sequence shown here is derived from an EMBL/GenBank/DDBJ whole genome shotgun (WGS) entry which is preliminary data.</text>
</comment>